<evidence type="ECO:0000313" key="2">
    <source>
        <dbReference type="EMBL" id="SDU16604.1"/>
    </source>
</evidence>
<dbReference type="Proteomes" id="UP000199608">
    <property type="component" value="Unassembled WGS sequence"/>
</dbReference>
<evidence type="ECO:0000256" key="1">
    <source>
        <dbReference type="SAM" id="Phobius"/>
    </source>
</evidence>
<feature type="transmembrane region" description="Helical" evidence="1">
    <location>
        <begin position="39"/>
        <end position="57"/>
    </location>
</feature>
<protein>
    <submittedName>
        <fullName evidence="2">Uncharacterized protein</fullName>
    </submittedName>
</protein>
<evidence type="ECO:0000313" key="3">
    <source>
        <dbReference type="Proteomes" id="UP000199608"/>
    </source>
</evidence>
<keyword evidence="1" id="KW-0472">Membrane</keyword>
<organism evidence="2 3">
    <name type="scientific">Desulfobacula phenolica</name>
    <dbReference type="NCBI Taxonomy" id="90732"/>
    <lineage>
        <taxon>Bacteria</taxon>
        <taxon>Pseudomonadati</taxon>
        <taxon>Thermodesulfobacteriota</taxon>
        <taxon>Desulfobacteria</taxon>
        <taxon>Desulfobacterales</taxon>
        <taxon>Desulfobacteraceae</taxon>
        <taxon>Desulfobacula</taxon>
    </lineage>
</organism>
<keyword evidence="3" id="KW-1185">Reference proteome</keyword>
<dbReference type="EMBL" id="FNLL01000005">
    <property type="protein sequence ID" value="SDU16604.1"/>
    <property type="molecule type" value="Genomic_DNA"/>
</dbReference>
<keyword evidence="1" id="KW-1133">Transmembrane helix</keyword>
<sequence length="66" mass="7598">MKKKIIFRIIGIGIFHMVLYLYIVPFLVYPKFGDSGFKFAVLVAIIISIAVVGTMFFERRIKGDKK</sequence>
<reference evidence="3" key="1">
    <citation type="submission" date="2016-10" db="EMBL/GenBank/DDBJ databases">
        <authorList>
            <person name="Varghese N."/>
            <person name="Submissions S."/>
        </authorList>
    </citation>
    <scope>NUCLEOTIDE SEQUENCE [LARGE SCALE GENOMIC DNA]</scope>
    <source>
        <strain evidence="3">DSM 3384</strain>
    </source>
</reference>
<keyword evidence="1" id="KW-0812">Transmembrane</keyword>
<gene>
    <name evidence="2" type="ORF">SAMN04487931_10594</name>
</gene>
<proteinExistence type="predicted"/>
<dbReference type="RefSeq" id="WP_092233254.1">
    <property type="nucleotide sequence ID" value="NZ_FNLL01000005.1"/>
</dbReference>
<dbReference type="AlphaFoldDB" id="A0A1H2GAQ2"/>
<name>A0A1H2GAQ2_9BACT</name>
<accession>A0A1H2GAQ2</accession>
<feature type="transmembrane region" description="Helical" evidence="1">
    <location>
        <begin position="5"/>
        <end position="27"/>
    </location>
</feature>